<keyword evidence="2" id="KW-0325">Glycoprotein</keyword>
<evidence type="ECO:0000313" key="3">
    <source>
        <dbReference type="EMBL" id="CCI41001.1"/>
    </source>
</evidence>
<organism evidence="3 4">
    <name type="scientific">Albugo candida</name>
    <dbReference type="NCBI Taxonomy" id="65357"/>
    <lineage>
        <taxon>Eukaryota</taxon>
        <taxon>Sar</taxon>
        <taxon>Stramenopiles</taxon>
        <taxon>Oomycota</taxon>
        <taxon>Peronosporomycetes</taxon>
        <taxon>Albuginales</taxon>
        <taxon>Albuginaceae</taxon>
        <taxon>Albugo</taxon>
    </lineage>
</organism>
<dbReference type="SUPFAM" id="SSF56300">
    <property type="entry name" value="Metallo-dependent phosphatases"/>
    <property type="match status" value="1"/>
</dbReference>
<dbReference type="PANTHER" id="PTHR10340:SF57">
    <property type="entry name" value="METALLOPHOS DOMAIN-CONTAINING PROTEIN"/>
    <property type="match status" value="1"/>
</dbReference>
<dbReference type="STRING" id="65357.A0A024G2X3"/>
<keyword evidence="1" id="KW-0378">Hydrolase</keyword>
<dbReference type="Proteomes" id="UP000053237">
    <property type="component" value="Unassembled WGS sequence"/>
</dbReference>
<reference evidence="3 4" key="1">
    <citation type="submission" date="2012-05" db="EMBL/GenBank/DDBJ databases">
        <title>Recombination and specialization in a pathogen metapopulation.</title>
        <authorList>
            <person name="Gardiner A."/>
            <person name="Kemen E."/>
            <person name="Schultz-Larsen T."/>
            <person name="MacLean D."/>
            <person name="Van Oosterhout C."/>
            <person name="Jones J.D.G."/>
        </authorList>
    </citation>
    <scope>NUCLEOTIDE SEQUENCE [LARGE SCALE GENOMIC DNA]</scope>
    <source>
        <strain evidence="3 4">Ac Nc2</strain>
    </source>
</reference>
<protein>
    <submittedName>
        <fullName evidence="3">Uncharacterized protein</fullName>
    </submittedName>
</protein>
<dbReference type="Gene3D" id="3.60.21.10">
    <property type="match status" value="1"/>
</dbReference>
<dbReference type="PANTHER" id="PTHR10340">
    <property type="entry name" value="SPHINGOMYELIN PHOSPHODIESTERASE"/>
    <property type="match status" value="1"/>
</dbReference>
<dbReference type="AlphaFoldDB" id="A0A024G2X3"/>
<comment type="caution">
    <text evidence="3">The sequence shown here is derived from an EMBL/GenBank/DDBJ whole genome shotgun (WGS) entry which is preliminary data.</text>
</comment>
<proteinExistence type="predicted"/>
<gene>
    <name evidence="3" type="ORF">BN9_017850</name>
</gene>
<feature type="non-terminal residue" evidence="3">
    <location>
        <position position="1"/>
    </location>
</feature>
<accession>A0A024G2X3</accession>
<evidence type="ECO:0000256" key="1">
    <source>
        <dbReference type="ARBA" id="ARBA00022801"/>
    </source>
</evidence>
<sequence length="285" mass="32648">ATYSAITGNSDSVPDYEMLITDPTSELNPTLMAISDAWKDFLTRDEMEDFNRHGYMSFAIDERLVLITLNTVPYSPLHTPKSSEVKDPFGQFEWLEKQLEIIRSENQFAYVCGHVPPIVDSYGGKPQWEVQYIRTYKRIVGAFSDVIKAQLFGHVHSVEMRLPIQKQGLSMQTTPLFTAGSISPLFGNNPSFIVWEYDAFTYELLDYSVYGSNISTSQPFFSWSLLFRASEAYKLTSLSTRNLQFLLGQFESDSNILEQYYWNTKAQSHRQPPLVDYSGRVSRLS</sequence>
<dbReference type="GO" id="GO:0016787">
    <property type="term" value="F:hydrolase activity"/>
    <property type="evidence" value="ECO:0007669"/>
    <property type="project" value="UniProtKB-KW"/>
</dbReference>
<dbReference type="InterPro" id="IPR029052">
    <property type="entry name" value="Metallo-depent_PP-like"/>
</dbReference>
<dbReference type="EMBL" id="CAIX01000014">
    <property type="protein sequence ID" value="CCI41001.1"/>
    <property type="molecule type" value="Genomic_DNA"/>
</dbReference>
<name>A0A024G2X3_9STRA</name>
<evidence type="ECO:0000256" key="2">
    <source>
        <dbReference type="ARBA" id="ARBA00023180"/>
    </source>
</evidence>
<dbReference type="InParanoid" id="A0A024G2X3"/>
<dbReference type="OrthoDB" id="348678at2759"/>
<evidence type="ECO:0000313" key="4">
    <source>
        <dbReference type="Proteomes" id="UP000053237"/>
    </source>
</evidence>
<keyword evidence="4" id="KW-1185">Reference proteome</keyword>